<protein>
    <submittedName>
        <fullName evidence="4">S28 family serine protease</fullName>
    </submittedName>
</protein>
<dbReference type="Proteomes" id="UP001596425">
    <property type="component" value="Unassembled WGS sequence"/>
</dbReference>
<comment type="caution">
    <text evidence="4">The sequence shown here is derived from an EMBL/GenBank/DDBJ whole genome shotgun (WGS) entry which is preliminary data.</text>
</comment>
<keyword evidence="3" id="KW-0378">Hydrolase</keyword>
<accession>A0ABW1YW78</accession>
<dbReference type="Pfam" id="PF05576">
    <property type="entry name" value="Peptidase_S37"/>
    <property type="match status" value="1"/>
</dbReference>
<evidence type="ECO:0000313" key="4">
    <source>
        <dbReference type="EMBL" id="MFC6635635.1"/>
    </source>
</evidence>
<dbReference type="Gene3D" id="3.40.50.1820">
    <property type="entry name" value="alpha/beta hydrolase"/>
    <property type="match status" value="2"/>
</dbReference>
<name>A0ABW1YW78_9GAMM</name>
<dbReference type="PROSITE" id="PS51257">
    <property type="entry name" value="PROKAR_LIPOPROTEIN"/>
    <property type="match status" value="1"/>
</dbReference>
<dbReference type="InterPro" id="IPR008761">
    <property type="entry name" value="Peptidase_S37"/>
</dbReference>
<proteinExistence type="predicted"/>
<dbReference type="RefSeq" id="WP_193192610.1">
    <property type="nucleotide sequence ID" value="NZ_JACZFR010000030.1"/>
</dbReference>
<evidence type="ECO:0000256" key="3">
    <source>
        <dbReference type="ARBA" id="ARBA00022801"/>
    </source>
</evidence>
<evidence type="ECO:0000313" key="5">
    <source>
        <dbReference type="Proteomes" id="UP001596425"/>
    </source>
</evidence>
<evidence type="ECO:0000256" key="1">
    <source>
        <dbReference type="ARBA" id="ARBA00022670"/>
    </source>
</evidence>
<dbReference type="GO" id="GO:0008233">
    <property type="term" value="F:peptidase activity"/>
    <property type="evidence" value="ECO:0007669"/>
    <property type="project" value="UniProtKB-KW"/>
</dbReference>
<dbReference type="PANTHER" id="PTHR11010">
    <property type="entry name" value="PROTEASE S28 PRO-X CARBOXYPEPTIDASE-RELATED"/>
    <property type="match status" value="1"/>
</dbReference>
<keyword evidence="5" id="KW-1185">Reference proteome</keyword>
<dbReference type="InterPro" id="IPR029058">
    <property type="entry name" value="AB_hydrolase_fold"/>
</dbReference>
<gene>
    <name evidence="4" type="ORF">ACFQBM_20395</name>
</gene>
<dbReference type="GO" id="GO:0006508">
    <property type="term" value="P:proteolysis"/>
    <property type="evidence" value="ECO:0007669"/>
    <property type="project" value="UniProtKB-KW"/>
</dbReference>
<evidence type="ECO:0000256" key="2">
    <source>
        <dbReference type="ARBA" id="ARBA00022729"/>
    </source>
</evidence>
<reference evidence="5" key="1">
    <citation type="journal article" date="2019" name="Int. J. Syst. Evol. Microbiol.">
        <title>The Global Catalogue of Microorganisms (GCM) 10K type strain sequencing project: providing services to taxonomists for standard genome sequencing and annotation.</title>
        <authorList>
            <consortium name="The Broad Institute Genomics Platform"/>
            <consortium name="The Broad Institute Genome Sequencing Center for Infectious Disease"/>
            <person name="Wu L."/>
            <person name="Ma J."/>
        </authorList>
    </citation>
    <scope>NUCLEOTIDE SEQUENCE [LARGE SCALE GENOMIC DNA]</scope>
    <source>
        <strain evidence="5">CGMCC 1.13718</strain>
    </source>
</reference>
<organism evidence="4 5">
    <name type="scientific">Microbulbifer taiwanensis</name>
    <dbReference type="NCBI Taxonomy" id="986746"/>
    <lineage>
        <taxon>Bacteria</taxon>
        <taxon>Pseudomonadati</taxon>
        <taxon>Pseudomonadota</taxon>
        <taxon>Gammaproteobacteria</taxon>
        <taxon>Cellvibrionales</taxon>
        <taxon>Microbulbiferaceae</taxon>
        <taxon>Microbulbifer</taxon>
    </lineage>
</organism>
<dbReference type="SUPFAM" id="SSF53474">
    <property type="entry name" value="alpha/beta-Hydrolases"/>
    <property type="match status" value="1"/>
</dbReference>
<sequence>MRNLHRILFFCCTLLLTSCDTPRQTASQSLYQRLNQLPGVEVARVKSLDGFTQGYQLWVEQPLDHQNPAAGSFRQKVYLSHLDSAQPVILETEGYWVRDFPQKELADILRANLLAVEYRFYGDSLNEGEIPWQYLTVEQAAADHHRIVELFKPIYSGPWVSSGFSKGGESALIHRRYYPHDVQATVVYDAPLILGTEDTRVDSFIRDRIDSSGQCGRELVRFQRELLERRAELIPELQARASANELTFSIGESKVLEYAALEYTFSFWQRGQTCDEIPPKGAAPEQMLDHIEEGGGYWVYSDQGIEALEPSMYQHHTQLGYYGFMTQDLVDLLQVAPEPSNLEFAPKEVAIEFDAKFTPNLIEWLQHNGHNTLYLYGERDPWYAGAVDHGKITNAFTLVQKDGHHLSRIRQLSEEQRERAYDALSRWLQRPVNRG</sequence>
<dbReference type="PANTHER" id="PTHR11010:SF38">
    <property type="entry name" value="LYSOSOMAL PRO-X CARBOXYPEPTIDASE"/>
    <property type="match status" value="1"/>
</dbReference>
<dbReference type="EMBL" id="JBHSVR010000001">
    <property type="protein sequence ID" value="MFC6635635.1"/>
    <property type="molecule type" value="Genomic_DNA"/>
</dbReference>
<keyword evidence="2" id="KW-0732">Signal</keyword>
<keyword evidence="1 4" id="KW-0645">Protease</keyword>